<gene>
    <name evidence="1" type="ORF">Ga0074812_1686</name>
</gene>
<dbReference type="GO" id="GO:0032259">
    <property type="term" value="P:methylation"/>
    <property type="evidence" value="ECO:0007669"/>
    <property type="project" value="UniProtKB-KW"/>
</dbReference>
<name>A0A0S4R098_9ACTN</name>
<dbReference type="Proteomes" id="UP000198802">
    <property type="component" value="Unassembled WGS sequence"/>
</dbReference>
<organism evidence="1 2">
    <name type="scientific">Parafrankia irregularis</name>
    <dbReference type="NCBI Taxonomy" id="795642"/>
    <lineage>
        <taxon>Bacteria</taxon>
        <taxon>Bacillati</taxon>
        <taxon>Actinomycetota</taxon>
        <taxon>Actinomycetes</taxon>
        <taxon>Frankiales</taxon>
        <taxon>Frankiaceae</taxon>
        <taxon>Parafrankia</taxon>
    </lineage>
</organism>
<dbReference type="InterPro" id="IPR029063">
    <property type="entry name" value="SAM-dependent_MTases_sf"/>
</dbReference>
<dbReference type="AlphaFoldDB" id="A0A0S4R098"/>
<dbReference type="PIRSF" id="PIRSF017393">
    <property type="entry name" value="MTase_SAV2177"/>
    <property type="match status" value="1"/>
</dbReference>
<dbReference type="RefSeq" id="WP_091287414.1">
    <property type="nucleotide sequence ID" value="NZ_FAOZ01000068.1"/>
</dbReference>
<keyword evidence="2" id="KW-1185">Reference proteome</keyword>
<sequence>MLRLWDATTIYPPPTFDTTRPHPARVRNYLLGGKDSFSVDQESGGGLIMALPEIVDVVRASRQFLVRAVGHLAGEMGVRQFLDIGPGLPMEDNTHRVAQRLAPETRVVYVDNDPLVLTHARALFVSTPEGATACVDADLHDPAAILRLAGRTLDFREPVGLVLTAVLGLIPDLDEACSIVHALMAALPSGSYLIAGDGTADPSDEQALKIQTLSASYGYRYRTRDGFARFFDGLDILDPGIVAPLSWRNGQEPDEPLAPIESCGVGRKP</sequence>
<proteinExistence type="predicted"/>
<protein>
    <submittedName>
        <fullName evidence="1">S-adenosyl methyltransferase</fullName>
    </submittedName>
</protein>
<dbReference type="Gene3D" id="3.40.50.150">
    <property type="entry name" value="Vaccinia Virus protein VP39"/>
    <property type="match status" value="1"/>
</dbReference>
<evidence type="ECO:0000313" key="2">
    <source>
        <dbReference type="Proteomes" id="UP000198802"/>
    </source>
</evidence>
<keyword evidence="1" id="KW-0489">Methyltransferase</keyword>
<evidence type="ECO:0000313" key="1">
    <source>
        <dbReference type="EMBL" id="CUU61253.1"/>
    </source>
</evidence>
<keyword evidence="1" id="KW-0808">Transferase</keyword>
<reference evidence="2" key="1">
    <citation type="submission" date="2015-11" db="EMBL/GenBank/DDBJ databases">
        <authorList>
            <person name="Varghese N."/>
        </authorList>
    </citation>
    <scope>NUCLEOTIDE SEQUENCE [LARGE SCALE GENOMIC DNA]</scope>
    <source>
        <strain evidence="2">DSM 45899</strain>
    </source>
</reference>
<dbReference type="EMBL" id="FAOZ01000068">
    <property type="protein sequence ID" value="CUU61253.1"/>
    <property type="molecule type" value="Genomic_DNA"/>
</dbReference>
<dbReference type="SUPFAM" id="SSF53335">
    <property type="entry name" value="S-adenosyl-L-methionine-dependent methyltransferases"/>
    <property type="match status" value="1"/>
</dbReference>
<dbReference type="InterPro" id="IPR006764">
    <property type="entry name" value="SAM_dep_MeTrfase_SAV2177_type"/>
</dbReference>
<dbReference type="Pfam" id="PF04672">
    <property type="entry name" value="Methyltransf_19"/>
    <property type="match status" value="1"/>
</dbReference>
<accession>A0A0S4R098</accession>
<dbReference type="GO" id="GO:0008168">
    <property type="term" value="F:methyltransferase activity"/>
    <property type="evidence" value="ECO:0007669"/>
    <property type="project" value="UniProtKB-KW"/>
</dbReference>